<feature type="coiled-coil region" evidence="1">
    <location>
        <begin position="79"/>
        <end position="106"/>
    </location>
</feature>
<dbReference type="eggNOG" id="ENOG502SRAW">
    <property type="taxonomic scope" value="Eukaryota"/>
</dbReference>
<gene>
    <name evidence="2" type="ORF">PDE_03299</name>
</gene>
<accession>S8AQV9</accession>
<sequence>MSTPLYDYSVPTFIKGLKALSNILQKAADFAQEKGIAVDEVVGWKLAEDMLPVSFQVQTASNVAKNSLPRIAGYEENPIEDNEKTVAELQARIAKTIEMLEKAEASQFAGKEKNEVKIQAGPKLLEFEAQSYLTNFALPNFYFHLTTAYAIFRSKGVQLGKFDYLVPFIQ</sequence>
<dbReference type="STRING" id="933388.S8AQV9"/>
<dbReference type="OrthoDB" id="3724345at2759"/>
<evidence type="ECO:0000313" key="3">
    <source>
        <dbReference type="Proteomes" id="UP000019376"/>
    </source>
</evidence>
<dbReference type="InterPro" id="IPR018531">
    <property type="entry name" value="DUF1993"/>
</dbReference>
<dbReference type="PANTHER" id="PTHR36922:SF1">
    <property type="entry name" value="DUF1993 DOMAIN-CONTAINING PROTEIN"/>
    <property type="match status" value="1"/>
</dbReference>
<dbReference type="SUPFAM" id="SSF109854">
    <property type="entry name" value="DinB/YfiT-like putative metalloenzymes"/>
    <property type="match status" value="1"/>
</dbReference>
<dbReference type="Proteomes" id="UP000019376">
    <property type="component" value="Unassembled WGS sequence"/>
</dbReference>
<organism evidence="2 3">
    <name type="scientific">Penicillium oxalicum (strain 114-2 / CGMCC 5302)</name>
    <name type="common">Penicillium decumbens</name>
    <dbReference type="NCBI Taxonomy" id="933388"/>
    <lineage>
        <taxon>Eukaryota</taxon>
        <taxon>Fungi</taxon>
        <taxon>Dikarya</taxon>
        <taxon>Ascomycota</taxon>
        <taxon>Pezizomycotina</taxon>
        <taxon>Eurotiomycetes</taxon>
        <taxon>Eurotiomycetidae</taxon>
        <taxon>Eurotiales</taxon>
        <taxon>Aspergillaceae</taxon>
        <taxon>Penicillium</taxon>
    </lineage>
</organism>
<proteinExistence type="predicted"/>
<dbReference type="EMBL" id="KB644410">
    <property type="protein sequence ID" value="EPS28353.1"/>
    <property type="molecule type" value="Genomic_DNA"/>
</dbReference>
<keyword evidence="3" id="KW-1185">Reference proteome</keyword>
<evidence type="ECO:0000313" key="2">
    <source>
        <dbReference type="EMBL" id="EPS28353.1"/>
    </source>
</evidence>
<reference evidence="2 3" key="1">
    <citation type="journal article" date="2013" name="PLoS ONE">
        <title>Genomic and secretomic analyses reveal unique features of the lignocellulolytic enzyme system of Penicillium decumbens.</title>
        <authorList>
            <person name="Liu G."/>
            <person name="Zhang L."/>
            <person name="Wei X."/>
            <person name="Zou G."/>
            <person name="Qin Y."/>
            <person name="Ma L."/>
            <person name="Li J."/>
            <person name="Zheng H."/>
            <person name="Wang S."/>
            <person name="Wang C."/>
            <person name="Xun L."/>
            <person name="Zhao G.-P."/>
            <person name="Zhou Z."/>
            <person name="Qu Y."/>
        </authorList>
    </citation>
    <scope>NUCLEOTIDE SEQUENCE [LARGE SCALE GENOMIC DNA]</scope>
    <source>
        <strain evidence="3">114-2 / CGMCC 5302</strain>
    </source>
</reference>
<dbReference type="PhylomeDB" id="S8AQV9"/>
<dbReference type="PANTHER" id="PTHR36922">
    <property type="entry name" value="BLL2446 PROTEIN"/>
    <property type="match status" value="1"/>
</dbReference>
<dbReference type="AlphaFoldDB" id="S8AQV9"/>
<dbReference type="InterPro" id="IPR034660">
    <property type="entry name" value="DinB/YfiT-like"/>
</dbReference>
<protein>
    <recommendedName>
        <fullName evidence="4">DUF1993 domain-containing protein</fullName>
    </recommendedName>
</protein>
<dbReference type="HOGENOM" id="CLU_090929_1_0_1"/>
<evidence type="ECO:0000256" key="1">
    <source>
        <dbReference type="SAM" id="Coils"/>
    </source>
</evidence>
<name>S8AQV9_PENO1</name>
<keyword evidence="1" id="KW-0175">Coiled coil</keyword>
<dbReference type="Pfam" id="PF09351">
    <property type="entry name" value="DUF1993"/>
    <property type="match status" value="1"/>
</dbReference>
<evidence type="ECO:0008006" key="4">
    <source>
        <dbReference type="Google" id="ProtNLM"/>
    </source>
</evidence>
<dbReference type="Gene3D" id="1.20.120.450">
    <property type="entry name" value="dinb family like domain"/>
    <property type="match status" value="1"/>
</dbReference>